<dbReference type="AlphaFoldDB" id="A0A377CEG7"/>
<dbReference type="EMBL" id="UGEX01000001">
    <property type="protein sequence ID" value="STL92153.1"/>
    <property type="molecule type" value="Genomic_DNA"/>
</dbReference>
<name>A0A377CEG7_ECOLX</name>
<proteinExistence type="predicted"/>
<gene>
    <name evidence="1" type="primary">yecA_2</name>
    <name evidence="1" type="ORF">NCTC10429_03169</name>
</gene>
<reference evidence="1 2" key="1">
    <citation type="submission" date="2018-06" db="EMBL/GenBank/DDBJ databases">
        <authorList>
            <consortium name="Pathogen Informatics"/>
            <person name="Doyle S."/>
        </authorList>
    </citation>
    <scope>NUCLEOTIDE SEQUENCE [LARGE SCALE GENOMIC DNA]</scope>
    <source>
        <strain evidence="1 2">NCTC10429</strain>
    </source>
</reference>
<evidence type="ECO:0000313" key="1">
    <source>
        <dbReference type="EMBL" id="STL92153.1"/>
    </source>
</evidence>
<accession>A0A377CEG7</accession>
<sequence>MTGQPCPEALHPSLEAIALHGIEKNFTVVEKMSPVQFEQSITLIQPAALALYQHWLSVKMSEASSQPVPVKGAEKTARS</sequence>
<protein>
    <submittedName>
        <fullName evidence="1">Metal-binding protein</fullName>
    </submittedName>
</protein>
<evidence type="ECO:0000313" key="2">
    <source>
        <dbReference type="Proteomes" id="UP000254088"/>
    </source>
</evidence>
<organism evidence="1 2">
    <name type="scientific">Escherichia coli</name>
    <dbReference type="NCBI Taxonomy" id="562"/>
    <lineage>
        <taxon>Bacteria</taxon>
        <taxon>Pseudomonadati</taxon>
        <taxon>Pseudomonadota</taxon>
        <taxon>Gammaproteobacteria</taxon>
        <taxon>Enterobacterales</taxon>
        <taxon>Enterobacteriaceae</taxon>
        <taxon>Escherichia</taxon>
    </lineage>
</organism>
<dbReference type="Proteomes" id="UP000254088">
    <property type="component" value="Unassembled WGS sequence"/>
</dbReference>